<dbReference type="Gene3D" id="3.40.50.12760">
    <property type="match status" value="1"/>
</dbReference>
<evidence type="ECO:0000259" key="1">
    <source>
        <dbReference type="PROSITE" id="PS51613"/>
    </source>
</evidence>
<dbReference type="GeneID" id="23301715"/>
<evidence type="ECO:0000313" key="3">
    <source>
        <dbReference type="Proteomes" id="UP000202427"/>
    </source>
</evidence>
<dbReference type="Proteomes" id="UP000202427">
    <property type="component" value="Segment"/>
</dbReference>
<dbReference type="PROSITE" id="PS51613">
    <property type="entry name" value="SAM_MT_RRMJ"/>
    <property type="match status" value="1"/>
</dbReference>
<evidence type="ECO:0000313" key="2">
    <source>
        <dbReference type="EMBL" id="AJD09242.1"/>
    </source>
</evidence>
<dbReference type="KEGG" id="vg:23301715"/>
<gene>
    <name evidence="2" type="primary">ORF-77</name>
</gene>
<dbReference type="OrthoDB" id="19069at10239"/>
<feature type="domain" description="RrmJ-type SAM-dependent 2'-O-MTase" evidence="1">
    <location>
        <begin position="39"/>
        <end position="229"/>
    </location>
</feature>
<dbReference type="PANTHER" id="PTHR16121:SF0">
    <property type="entry name" value="CAP-SPECIFIC MRNA (NUCLEOSIDE-2'-O-)-METHYLTRANSFERASE 1"/>
    <property type="match status" value="1"/>
</dbReference>
<dbReference type="InterPro" id="IPR050851">
    <property type="entry name" value="mRNA_Cap_2O-Ribose_MeTrfase"/>
</dbReference>
<sequence length="275" mass="30967">MTHNAVLQRKVEKLKHCLTFFSDAQIKRARNRLFDNAVTRRPRCWRKLAEIDKQFKVCQSVNTALDLCGGPGEFAAYTMSCNASCKMYGVTLAANAPYKRTVRNQVNFCAVMGPDATGDVLDKNVLFDLSVKCGNVCDLVLADGAVDVTGRENDQEQLNAPLIMRETQLALICLRPGGNCVIKVFDAFNHETLNMLANFVCHFARWHLVKPFSSRPSNSERYLVCLNKLVNPQTAGSDQISVMARVFKKFCMLQCKYLNKLLCELQKTKHGFEKV</sequence>
<reference evidence="2 3" key="1">
    <citation type="journal article" date="2009" name="J. Invertebr. Pathol.">
        <title>Identification of a new nucleopolyhedrovirus from naturally-infected Condylorrhiza vestigialis (Guenee) (Lepidoptera: Crambidae) larvae on poplar plantations in South Brazil.</title>
        <authorList>
            <person name="Castro M.E."/>
            <person name="Ribeiro Z.M."/>
            <person name="Santos A.C."/>
            <person name="Souza M.L."/>
            <person name="Machado E.B."/>
            <person name="Sousa N.J."/>
            <person name="Moscardi F."/>
        </authorList>
    </citation>
    <scope>NUCLEOTIDE SEQUENCE [LARGE SCALE GENOMIC DNA]</scope>
</reference>
<dbReference type="RefSeq" id="YP_009118560.1">
    <property type="nucleotide sequence ID" value="NC_026430.1"/>
</dbReference>
<accession>A0A0B4UL60</accession>
<proteinExistence type="predicted"/>
<dbReference type="InterPro" id="IPR029063">
    <property type="entry name" value="SAM-dependent_MTases_sf"/>
</dbReference>
<dbReference type="GO" id="GO:0006370">
    <property type="term" value="P:7-methylguanosine mRNA capping"/>
    <property type="evidence" value="ECO:0007669"/>
    <property type="project" value="TreeGrafter"/>
</dbReference>
<dbReference type="EMBL" id="KJ631623">
    <property type="protein sequence ID" value="AJD09242.1"/>
    <property type="molecule type" value="Genomic_DNA"/>
</dbReference>
<dbReference type="InterPro" id="IPR025816">
    <property type="entry name" value="RrmJ-type_MeTrfase"/>
</dbReference>
<dbReference type="InterPro" id="IPR002877">
    <property type="entry name" value="RNA_MeTrfase_FtsJ_dom"/>
</dbReference>
<dbReference type="SUPFAM" id="SSF53335">
    <property type="entry name" value="S-adenosyl-L-methionine-dependent methyltransferases"/>
    <property type="match status" value="1"/>
</dbReference>
<organism evidence="2 3">
    <name type="scientific">Condylorrhiza vestigialis mutiple nucleopolyhedrovirus</name>
    <dbReference type="NCBI Taxonomy" id="1592576"/>
    <lineage>
        <taxon>Viruses</taxon>
        <taxon>Viruses incertae sedis</taxon>
        <taxon>Naldaviricetes</taxon>
        <taxon>Lefavirales</taxon>
        <taxon>Baculoviridae</taxon>
        <taxon>Alphabaculovirus</taxon>
        <taxon>Alphabaculovirus covestigialis</taxon>
    </lineage>
</organism>
<dbReference type="PANTHER" id="PTHR16121">
    <property type="entry name" value="CAP-SPECIFIC MRNA (NUCLEOSIDE-2'-O-)-METHYLTRANSFERASE 1-RELATED"/>
    <property type="match status" value="1"/>
</dbReference>
<dbReference type="Pfam" id="PF01728">
    <property type="entry name" value="FtsJ"/>
    <property type="match status" value="1"/>
</dbReference>
<keyword evidence="3" id="KW-1185">Reference proteome</keyword>
<keyword evidence="2" id="KW-0808">Transferase</keyword>
<dbReference type="GO" id="GO:0004483">
    <property type="term" value="F:methyltransferase cap1 activity"/>
    <property type="evidence" value="ECO:0007669"/>
    <property type="project" value="UniProtKB-ARBA"/>
</dbReference>
<dbReference type="GO" id="GO:0032259">
    <property type="term" value="P:methylation"/>
    <property type="evidence" value="ECO:0007669"/>
    <property type="project" value="InterPro"/>
</dbReference>
<protein>
    <submittedName>
        <fullName evidence="2">Putative methly transferase</fullName>
    </submittedName>
</protein>
<name>A0A0B4UL60_9ABAC</name>